<evidence type="ECO:0000313" key="1">
    <source>
        <dbReference type="EMBL" id="EXC19562.1"/>
    </source>
</evidence>
<protein>
    <submittedName>
        <fullName evidence="1">Uncharacterized protein</fullName>
    </submittedName>
</protein>
<sequence length="66" mass="7156">MCLGTQNFAAQSHEALNSLELPLLFALSEAGSIHQSSITLGSKKLHGTSRRCKMLVFLMHDPSEDG</sequence>
<accession>W9SP19</accession>
<proteinExistence type="predicted"/>
<organism evidence="1 2">
    <name type="scientific">Morus notabilis</name>
    <dbReference type="NCBI Taxonomy" id="981085"/>
    <lineage>
        <taxon>Eukaryota</taxon>
        <taxon>Viridiplantae</taxon>
        <taxon>Streptophyta</taxon>
        <taxon>Embryophyta</taxon>
        <taxon>Tracheophyta</taxon>
        <taxon>Spermatophyta</taxon>
        <taxon>Magnoliopsida</taxon>
        <taxon>eudicotyledons</taxon>
        <taxon>Gunneridae</taxon>
        <taxon>Pentapetalae</taxon>
        <taxon>rosids</taxon>
        <taxon>fabids</taxon>
        <taxon>Rosales</taxon>
        <taxon>Moraceae</taxon>
        <taxon>Moreae</taxon>
        <taxon>Morus</taxon>
    </lineage>
</organism>
<evidence type="ECO:0000313" key="2">
    <source>
        <dbReference type="Proteomes" id="UP000030645"/>
    </source>
</evidence>
<dbReference type="AlphaFoldDB" id="W9SP19"/>
<reference evidence="2" key="1">
    <citation type="submission" date="2013-01" db="EMBL/GenBank/DDBJ databases">
        <title>Draft Genome Sequence of a Mulberry Tree, Morus notabilis C.K. Schneid.</title>
        <authorList>
            <person name="He N."/>
            <person name="Zhao S."/>
        </authorList>
    </citation>
    <scope>NUCLEOTIDE SEQUENCE</scope>
</reference>
<dbReference type="Proteomes" id="UP000030645">
    <property type="component" value="Unassembled WGS sequence"/>
</dbReference>
<name>W9SP19_9ROSA</name>
<keyword evidence="2" id="KW-1185">Reference proteome</keyword>
<gene>
    <name evidence="1" type="ORF">L484_010693</name>
</gene>
<dbReference type="EMBL" id="KE345873">
    <property type="protein sequence ID" value="EXC19562.1"/>
    <property type="molecule type" value="Genomic_DNA"/>
</dbReference>